<evidence type="ECO:0000313" key="6">
    <source>
        <dbReference type="EMBL" id="TXG63779.1"/>
    </source>
</evidence>
<comment type="caution">
    <text evidence="6">The sequence shown here is derived from an EMBL/GenBank/DDBJ whole genome shotgun (WGS) entry which is preliminary data.</text>
</comment>
<dbReference type="EMBL" id="VAHF01000004">
    <property type="protein sequence ID" value="TXG63779.1"/>
    <property type="molecule type" value="Genomic_DNA"/>
</dbReference>
<gene>
    <name evidence="6" type="ORF">EZV62_010773</name>
</gene>
<evidence type="ECO:0000256" key="3">
    <source>
        <dbReference type="ARBA" id="ARBA00022833"/>
    </source>
</evidence>
<organism evidence="6 7">
    <name type="scientific">Acer yangbiense</name>
    <dbReference type="NCBI Taxonomy" id="1000413"/>
    <lineage>
        <taxon>Eukaryota</taxon>
        <taxon>Viridiplantae</taxon>
        <taxon>Streptophyta</taxon>
        <taxon>Embryophyta</taxon>
        <taxon>Tracheophyta</taxon>
        <taxon>Spermatophyta</taxon>
        <taxon>Magnoliopsida</taxon>
        <taxon>eudicotyledons</taxon>
        <taxon>Gunneridae</taxon>
        <taxon>Pentapetalae</taxon>
        <taxon>rosids</taxon>
        <taxon>malvids</taxon>
        <taxon>Sapindales</taxon>
        <taxon>Sapindaceae</taxon>
        <taxon>Hippocastanoideae</taxon>
        <taxon>Acereae</taxon>
        <taxon>Acer</taxon>
    </lineage>
</organism>
<accession>A0A5C7I4B0</accession>
<name>A0A5C7I4B0_9ROSI</name>
<evidence type="ECO:0000259" key="5">
    <source>
        <dbReference type="PROSITE" id="PS50966"/>
    </source>
</evidence>
<dbReference type="PANTHER" id="PTHR31973">
    <property type="entry name" value="POLYPROTEIN, PUTATIVE-RELATED"/>
    <property type="match status" value="1"/>
</dbReference>
<keyword evidence="1" id="KW-0479">Metal-binding</keyword>
<dbReference type="OrthoDB" id="687700at2759"/>
<feature type="domain" description="SWIM-type" evidence="5">
    <location>
        <begin position="165"/>
        <end position="197"/>
    </location>
</feature>
<proteinExistence type="predicted"/>
<keyword evidence="2 4" id="KW-0863">Zinc-finger</keyword>
<dbReference type="InterPro" id="IPR007527">
    <property type="entry name" value="Znf_SWIM"/>
</dbReference>
<protein>
    <recommendedName>
        <fullName evidence="5">SWIM-type domain-containing protein</fullName>
    </recommendedName>
</protein>
<keyword evidence="3" id="KW-0862">Zinc</keyword>
<dbReference type="PANTHER" id="PTHR31973:SF187">
    <property type="entry name" value="MUTATOR TRANSPOSASE MUDRA PROTEIN"/>
    <property type="match status" value="1"/>
</dbReference>
<evidence type="ECO:0000313" key="7">
    <source>
        <dbReference type="Proteomes" id="UP000323000"/>
    </source>
</evidence>
<evidence type="ECO:0000256" key="1">
    <source>
        <dbReference type="ARBA" id="ARBA00022723"/>
    </source>
</evidence>
<sequence>MALVVGVSGEDAAATIEKENYNVDAVLLLEANKSTKQGFIEEISKLKTVNENAYNYIMKVGLHHWALHAFDKHVKSNYVTNNITESFNVWVDKFMGLHAFSIMEGIRRKNDEKNGKKSLRCKELVCYYPYLVQKMLSDRQNEARFVTVLCASDKEFEVKEDVKFYIVNLKTQSCDCGLWELSGLLCKHAIVVITIRKNPSKFMHPYLTKYAYLRTYNHVIHPISD</sequence>
<dbReference type="SMART" id="SM00575">
    <property type="entry name" value="ZnF_PMZ"/>
    <property type="match status" value="1"/>
</dbReference>
<dbReference type="Gene3D" id="3.30.10.10">
    <property type="entry name" value="Trypsin Inhibitor V, subunit A"/>
    <property type="match status" value="1"/>
</dbReference>
<reference evidence="7" key="1">
    <citation type="journal article" date="2019" name="Gigascience">
        <title>De novo genome assembly of the endangered Acer yangbiense, a plant species with extremely small populations endemic to Yunnan Province, China.</title>
        <authorList>
            <person name="Yang J."/>
            <person name="Wariss H.M."/>
            <person name="Tao L."/>
            <person name="Zhang R."/>
            <person name="Yun Q."/>
            <person name="Hollingsworth P."/>
            <person name="Dao Z."/>
            <person name="Luo G."/>
            <person name="Guo H."/>
            <person name="Ma Y."/>
            <person name="Sun W."/>
        </authorList>
    </citation>
    <scope>NUCLEOTIDE SEQUENCE [LARGE SCALE GENOMIC DNA]</scope>
    <source>
        <strain evidence="7">cv. Malutang</strain>
    </source>
</reference>
<evidence type="ECO:0000256" key="2">
    <source>
        <dbReference type="ARBA" id="ARBA00022771"/>
    </source>
</evidence>
<dbReference type="GO" id="GO:0008270">
    <property type="term" value="F:zinc ion binding"/>
    <property type="evidence" value="ECO:0007669"/>
    <property type="project" value="UniProtKB-KW"/>
</dbReference>
<dbReference type="InterPro" id="IPR006564">
    <property type="entry name" value="Znf_PMZ"/>
</dbReference>
<keyword evidence="7" id="KW-1185">Reference proteome</keyword>
<dbReference type="AlphaFoldDB" id="A0A5C7I4B0"/>
<dbReference type="PROSITE" id="PS50966">
    <property type="entry name" value="ZF_SWIM"/>
    <property type="match status" value="1"/>
</dbReference>
<dbReference type="Pfam" id="PF04434">
    <property type="entry name" value="SWIM"/>
    <property type="match status" value="1"/>
</dbReference>
<dbReference type="Proteomes" id="UP000323000">
    <property type="component" value="Chromosome 4"/>
</dbReference>
<evidence type="ECO:0000256" key="4">
    <source>
        <dbReference type="PROSITE-ProRule" id="PRU00325"/>
    </source>
</evidence>